<reference evidence="4 5" key="1">
    <citation type="journal article" date="2007" name="Nature">
        <title>Evolution of genes and genomes on the Drosophila phylogeny.</title>
        <authorList>
            <consortium name="Drosophila 12 Genomes Consortium"/>
            <person name="Clark A.G."/>
            <person name="Eisen M.B."/>
            <person name="Smith D.R."/>
            <person name="Bergman C.M."/>
            <person name="Oliver B."/>
            <person name="Markow T.A."/>
            <person name="Kaufman T.C."/>
            <person name="Kellis M."/>
            <person name="Gelbart W."/>
            <person name="Iyer V.N."/>
            <person name="Pollard D.A."/>
            <person name="Sackton T.B."/>
            <person name="Larracuente A.M."/>
            <person name="Singh N.D."/>
            <person name="Abad J.P."/>
            <person name="Abt D.N."/>
            <person name="Adryan B."/>
            <person name="Aguade M."/>
            <person name="Akashi H."/>
            <person name="Anderson W.W."/>
            <person name="Aquadro C.F."/>
            <person name="Ardell D.H."/>
            <person name="Arguello R."/>
            <person name="Artieri C.G."/>
            <person name="Barbash D.A."/>
            <person name="Barker D."/>
            <person name="Barsanti P."/>
            <person name="Batterham P."/>
            <person name="Batzoglou S."/>
            <person name="Begun D."/>
            <person name="Bhutkar A."/>
            <person name="Blanco E."/>
            <person name="Bosak S.A."/>
            <person name="Bradley R.K."/>
            <person name="Brand A.D."/>
            <person name="Brent M.R."/>
            <person name="Brooks A.N."/>
            <person name="Brown R.H."/>
            <person name="Butlin R.K."/>
            <person name="Caggese C."/>
            <person name="Calvi B.R."/>
            <person name="Bernardo de Carvalho A."/>
            <person name="Caspi A."/>
            <person name="Castrezana S."/>
            <person name="Celniker S.E."/>
            <person name="Chang J.L."/>
            <person name="Chapple C."/>
            <person name="Chatterji S."/>
            <person name="Chinwalla A."/>
            <person name="Civetta A."/>
            <person name="Clifton S.W."/>
            <person name="Comeron J.M."/>
            <person name="Costello J.C."/>
            <person name="Coyne J.A."/>
            <person name="Daub J."/>
            <person name="David R.G."/>
            <person name="Delcher A.L."/>
            <person name="Delehaunty K."/>
            <person name="Do C.B."/>
            <person name="Ebling H."/>
            <person name="Edwards K."/>
            <person name="Eickbush T."/>
            <person name="Evans J.D."/>
            <person name="Filipski A."/>
            <person name="Findeiss S."/>
            <person name="Freyhult E."/>
            <person name="Fulton L."/>
            <person name="Fulton R."/>
            <person name="Garcia A.C."/>
            <person name="Gardiner A."/>
            <person name="Garfield D.A."/>
            <person name="Garvin B.E."/>
            <person name="Gibson G."/>
            <person name="Gilbert D."/>
            <person name="Gnerre S."/>
            <person name="Godfrey J."/>
            <person name="Good R."/>
            <person name="Gotea V."/>
            <person name="Gravely B."/>
            <person name="Greenberg A.J."/>
            <person name="Griffiths-Jones S."/>
            <person name="Gross S."/>
            <person name="Guigo R."/>
            <person name="Gustafson E.A."/>
            <person name="Haerty W."/>
            <person name="Hahn M.W."/>
            <person name="Halligan D.L."/>
            <person name="Halpern A.L."/>
            <person name="Halter G.M."/>
            <person name="Han M.V."/>
            <person name="Heger A."/>
            <person name="Hillier L."/>
            <person name="Hinrichs A.S."/>
            <person name="Holmes I."/>
            <person name="Hoskins R.A."/>
            <person name="Hubisz M.J."/>
            <person name="Hultmark D."/>
            <person name="Huntley M.A."/>
            <person name="Jaffe D.B."/>
            <person name="Jagadeeshan S."/>
            <person name="Jeck W.R."/>
            <person name="Johnson J."/>
            <person name="Jones C.D."/>
            <person name="Jordan W.C."/>
            <person name="Karpen G.H."/>
            <person name="Kataoka E."/>
            <person name="Keightley P.D."/>
            <person name="Kheradpour P."/>
            <person name="Kirkness E.F."/>
            <person name="Koerich L.B."/>
            <person name="Kristiansen K."/>
            <person name="Kudrna D."/>
            <person name="Kulathinal R.J."/>
            <person name="Kumar S."/>
            <person name="Kwok R."/>
            <person name="Lander E."/>
            <person name="Langley C.H."/>
            <person name="Lapoint R."/>
            <person name="Lazzaro B.P."/>
            <person name="Lee S.J."/>
            <person name="Levesque L."/>
            <person name="Li R."/>
            <person name="Lin C.F."/>
            <person name="Lin M.F."/>
            <person name="Lindblad-Toh K."/>
            <person name="Llopart A."/>
            <person name="Long M."/>
            <person name="Low L."/>
            <person name="Lozovsky E."/>
            <person name="Lu J."/>
            <person name="Luo M."/>
            <person name="Machado C.A."/>
            <person name="Makalowski W."/>
            <person name="Marzo M."/>
            <person name="Matsuda M."/>
            <person name="Matzkin L."/>
            <person name="McAllister B."/>
            <person name="McBride C.S."/>
            <person name="McKernan B."/>
            <person name="McKernan K."/>
            <person name="Mendez-Lago M."/>
            <person name="Minx P."/>
            <person name="Mollenhauer M.U."/>
            <person name="Montooth K."/>
            <person name="Mount S.M."/>
            <person name="Mu X."/>
            <person name="Myers E."/>
            <person name="Negre B."/>
            <person name="Newfeld S."/>
            <person name="Nielsen R."/>
            <person name="Noor M.A."/>
            <person name="O'Grady P."/>
            <person name="Pachter L."/>
            <person name="Papaceit M."/>
            <person name="Parisi M.J."/>
            <person name="Parisi M."/>
            <person name="Parts L."/>
            <person name="Pedersen J.S."/>
            <person name="Pesole G."/>
            <person name="Phillippy A.M."/>
            <person name="Ponting C.P."/>
            <person name="Pop M."/>
            <person name="Porcelli D."/>
            <person name="Powell J.R."/>
            <person name="Prohaska S."/>
            <person name="Pruitt K."/>
            <person name="Puig M."/>
            <person name="Quesneville H."/>
            <person name="Ram K.R."/>
            <person name="Rand D."/>
            <person name="Rasmussen M.D."/>
            <person name="Reed L.K."/>
            <person name="Reenan R."/>
            <person name="Reily A."/>
            <person name="Remington K.A."/>
            <person name="Rieger T.T."/>
            <person name="Ritchie M.G."/>
            <person name="Robin C."/>
            <person name="Rogers Y.H."/>
            <person name="Rohde C."/>
            <person name="Rozas J."/>
            <person name="Rubenfield M.J."/>
            <person name="Ruiz A."/>
            <person name="Russo S."/>
            <person name="Salzberg S.L."/>
            <person name="Sanchez-Gracia A."/>
            <person name="Saranga D.J."/>
            <person name="Sato H."/>
            <person name="Schaeffer S.W."/>
            <person name="Schatz M.C."/>
            <person name="Schlenke T."/>
            <person name="Schwartz R."/>
            <person name="Segarra C."/>
            <person name="Singh R.S."/>
            <person name="Sirot L."/>
            <person name="Sirota M."/>
            <person name="Sisneros N.B."/>
            <person name="Smith C.D."/>
            <person name="Smith T.F."/>
            <person name="Spieth J."/>
            <person name="Stage D.E."/>
            <person name="Stark A."/>
            <person name="Stephan W."/>
            <person name="Strausberg R.L."/>
            <person name="Strempel S."/>
            <person name="Sturgill D."/>
            <person name="Sutton G."/>
            <person name="Sutton G.G."/>
            <person name="Tao W."/>
            <person name="Teichmann S."/>
            <person name="Tobari Y.N."/>
            <person name="Tomimura Y."/>
            <person name="Tsolas J.M."/>
            <person name="Valente V.L."/>
            <person name="Venter E."/>
            <person name="Venter J.C."/>
            <person name="Vicario S."/>
            <person name="Vieira F.G."/>
            <person name="Vilella A.J."/>
            <person name="Villasante A."/>
            <person name="Walenz B."/>
            <person name="Wang J."/>
            <person name="Wasserman M."/>
            <person name="Watts T."/>
            <person name="Wilson D."/>
            <person name="Wilson R.K."/>
            <person name="Wing R.A."/>
            <person name="Wolfner M.F."/>
            <person name="Wong A."/>
            <person name="Wong G.K."/>
            <person name="Wu C.I."/>
            <person name="Wu G."/>
            <person name="Yamamoto D."/>
            <person name="Yang H.P."/>
            <person name="Yang S.P."/>
            <person name="Yorke J.A."/>
            <person name="Yoshida K."/>
            <person name="Zdobnov E."/>
            <person name="Zhang P."/>
            <person name="Zhang Y."/>
            <person name="Zimin A.V."/>
            <person name="Baldwin J."/>
            <person name="Abdouelleil A."/>
            <person name="Abdulkadir J."/>
            <person name="Abebe A."/>
            <person name="Abera B."/>
            <person name="Abreu J."/>
            <person name="Acer S.C."/>
            <person name="Aftuck L."/>
            <person name="Alexander A."/>
            <person name="An P."/>
            <person name="Anderson E."/>
            <person name="Anderson S."/>
            <person name="Arachi H."/>
            <person name="Azer M."/>
            <person name="Bachantsang P."/>
            <person name="Barry A."/>
            <person name="Bayul T."/>
            <person name="Berlin A."/>
            <person name="Bessette D."/>
            <person name="Bloom T."/>
            <person name="Blye J."/>
            <person name="Boguslavskiy L."/>
            <person name="Bonnet C."/>
            <person name="Boukhgalter B."/>
            <person name="Bourzgui I."/>
            <person name="Brown A."/>
            <person name="Cahill P."/>
            <person name="Channer S."/>
            <person name="Cheshatsang Y."/>
            <person name="Chuda L."/>
            <person name="Citroen M."/>
            <person name="Collymore A."/>
            <person name="Cooke P."/>
            <person name="Costello M."/>
            <person name="D'Aco K."/>
            <person name="Daza R."/>
            <person name="De Haan G."/>
            <person name="DeGray S."/>
            <person name="DeMaso C."/>
            <person name="Dhargay N."/>
            <person name="Dooley K."/>
            <person name="Dooley E."/>
            <person name="Doricent M."/>
            <person name="Dorje P."/>
            <person name="Dorjee K."/>
            <person name="Dupes A."/>
            <person name="Elong R."/>
            <person name="Falk J."/>
            <person name="Farina A."/>
            <person name="Faro S."/>
            <person name="Ferguson D."/>
            <person name="Fisher S."/>
            <person name="Foley C.D."/>
            <person name="Franke A."/>
            <person name="Friedrich D."/>
            <person name="Gadbois L."/>
            <person name="Gearin G."/>
            <person name="Gearin C.R."/>
            <person name="Giannoukos G."/>
            <person name="Goode T."/>
            <person name="Graham J."/>
            <person name="Grandbois E."/>
            <person name="Grewal S."/>
            <person name="Gyaltsen K."/>
            <person name="Hafez N."/>
            <person name="Hagos B."/>
            <person name="Hall J."/>
            <person name="Henson C."/>
            <person name="Hollinger A."/>
            <person name="Honan T."/>
            <person name="Huard M.D."/>
            <person name="Hughes L."/>
            <person name="Hurhula B."/>
            <person name="Husby M.E."/>
            <person name="Kamat A."/>
            <person name="Kanga B."/>
            <person name="Kashin S."/>
            <person name="Khazanovich D."/>
            <person name="Kisner P."/>
            <person name="Lance K."/>
            <person name="Lara M."/>
            <person name="Lee W."/>
            <person name="Lennon N."/>
            <person name="Letendre F."/>
            <person name="LeVine R."/>
            <person name="Lipovsky A."/>
            <person name="Liu X."/>
            <person name="Liu J."/>
            <person name="Liu S."/>
            <person name="Lokyitsang T."/>
            <person name="Lokyitsang Y."/>
            <person name="Lubonja R."/>
            <person name="Lui A."/>
            <person name="MacDonald P."/>
            <person name="Magnisalis V."/>
            <person name="Maru K."/>
            <person name="Matthews C."/>
            <person name="McCusker W."/>
            <person name="McDonough S."/>
            <person name="Mehta T."/>
            <person name="Meldrim J."/>
            <person name="Meneus L."/>
            <person name="Mihai O."/>
            <person name="Mihalev A."/>
            <person name="Mihova T."/>
            <person name="Mittelman R."/>
            <person name="Mlenga V."/>
            <person name="Montmayeur A."/>
            <person name="Mulrain L."/>
            <person name="Navidi A."/>
            <person name="Naylor J."/>
            <person name="Negash T."/>
            <person name="Nguyen T."/>
            <person name="Nguyen N."/>
            <person name="Nicol R."/>
            <person name="Norbu C."/>
            <person name="Norbu N."/>
            <person name="Novod N."/>
            <person name="O'Neill B."/>
            <person name="Osman S."/>
            <person name="Markiewicz E."/>
            <person name="Oyono O.L."/>
            <person name="Patti C."/>
            <person name="Phunkhang P."/>
            <person name="Pierre F."/>
            <person name="Priest M."/>
            <person name="Raghuraman S."/>
            <person name="Rege F."/>
            <person name="Reyes R."/>
            <person name="Rise C."/>
            <person name="Rogov P."/>
            <person name="Ross K."/>
            <person name="Ryan E."/>
            <person name="Settipalli S."/>
            <person name="Shea T."/>
            <person name="Sherpa N."/>
            <person name="Shi L."/>
            <person name="Shih D."/>
            <person name="Sparrow T."/>
            <person name="Spaulding J."/>
            <person name="Stalker J."/>
            <person name="Stange-Thomann N."/>
            <person name="Stavropoulos S."/>
            <person name="Stone C."/>
            <person name="Strader C."/>
            <person name="Tesfaye S."/>
            <person name="Thomson T."/>
            <person name="Thoulutsang Y."/>
            <person name="Thoulutsang D."/>
            <person name="Topham K."/>
            <person name="Topping I."/>
            <person name="Tsamla T."/>
            <person name="Vassiliev H."/>
            <person name="Vo A."/>
            <person name="Wangchuk T."/>
            <person name="Wangdi T."/>
            <person name="Weiand M."/>
            <person name="Wilkinson J."/>
            <person name="Wilson A."/>
            <person name="Yadav S."/>
            <person name="Young G."/>
            <person name="Yu Q."/>
            <person name="Zembek L."/>
            <person name="Zhong D."/>
            <person name="Zimmer A."/>
            <person name="Zwirko Z."/>
            <person name="Jaffe D.B."/>
            <person name="Alvarez P."/>
            <person name="Brockman W."/>
            <person name="Butler J."/>
            <person name="Chin C."/>
            <person name="Gnerre S."/>
            <person name="Grabherr M."/>
            <person name="Kleber M."/>
            <person name="Mauceli E."/>
            <person name="MacCallum I."/>
        </authorList>
    </citation>
    <scope>NUCLEOTIDE SEQUENCE [LARGE SCALE GENOMIC DNA]</scope>
    <source>
        <strain evidence="5">Rob3c / Tucson 14021-0248.25</strain>
    </source>
</reference>
<keyword evidence="2" id="KW-0187">Copper transport</keyword>
<dbReference type="GO" id="GO:0002164">
    <property type="term" value="P:larval development"/>
    <property type="evidence" value="ECO:0007669"/>
    <property type="project" value="EnsemblMetazoa"/>
</dbReference>
<dbReference type="PROSITE" id="PS50846">
    <property type="entry name" value="HMA_2"/>
    <property type="match status" value="1"/>
</dbReference>
<dbReference type="GO" id="GO:0005886">
    <property type="term" value="C:plasma membrane"/>
    <property type="evidence" value="ECO:0007669"/>
    <property type="project" value="EnsemblMetazoa"/>
</dbReference>
<dbReference type="PANTHER" id="PTHR46594">
    <property type="entry name" value="P-TYPE CATION-TRANSPORTING ATPASE"/>
    <property type="match status" value="1"/>
</dbReference>
<dbReference type="CDD" id="cd00371">
    <property type="entry name" value="HMA"/>
    <property type="match status" value="2"/>
</dbReference>
<accession>B4IK73</accession>
<dbReference type="FunFam" id="3.30.70.100:FF:000049">
    <property type="entry name" value="copper-transporting ATPase 1"/>
    <property type="match status" value="1"/>
</dbReference>
<evidence type="ECO:0000313" key="5">
    <source>
        <dbReference type="Proteomes" id="UP000001292"/>
    </source>
</evidence>
<evidence type="ECO:0000256" key="1">
    <source>
        <dbReference type="ARBA" id="ARBA00022723"/>
    </source>
</evidence>
<dbReference type="Proteomes" id="UP000001292">
    <property type="component" value="Unassembled WGS sequence"/>
</dbReference>
<dbReference type="InterPro" id="IPR036163">
    <property type="entry name" value="HMA_dom_sf"/>
</dbReference>
<dbReference type="SUPFAM" id="SSF55008">
    <property type="entry name" value="HMA, heavy metal-associated domain"/>
    <property type="match status" value="1"/>
</dbReference>
<dbReference type="PANTHER" id="PTHR46594:SF4">
    <property type="entry name" value="P-TYPE CATION-TRANSPORTING ATPASE"/>
    <property type="match status" value="1"/>
</dbReference>
<dbReference type="STRING" id="7238.B4IK73"/>
<dbReference type="GO" id="GO:0098705">
    <property type="term" value="P:copper ion import across plasma membrane"/>
    <property type="evidence" value="ECO:0007669"/>
    <property type="project" value="EnsemblMetazoa"/>
</dbReference>
<evidence type="ECO:0000313" key="4">
    <source>
        <dbReference type="EMBL" id="EDW51445.1"/>
    </source>
</evidence>
<dbReference type="Gene3D" id="3.30.70.100">
    <property type="match status" value="1"/>
</dbReference>
<keyword evidence="2" id="KW-0186">Copper</keyword>
<feature type="domain" description="HMA" evidence="3">
    <location>
        <begin position="12"/>
        <end position="78"/>
    </location>
</feature>
<keyword evidence="2" id="KW-0813">Transport</keyword>
<dbReference type="Pfam" id="PF00403">
    <property type="entry name" value="HMA"/>
    <property type="match status" value="1"/>
</dbReference>
<organism evidence="5">
    <name type="scientific">Drosophila sechellia</name>
    <name type="common">Fruit fly</name>
    <dbReference type="NCBI Taxonomy" id="7238"/>
    <lineage>
        <taxon>Eukaryota</taxon>
        <taxon>Metazoa</taxon>
        <taxon>Ecdysozoa</taxon>
        <taxon>Arthropoda</taxon>
        <taxon>Hexapoda</taxon>
        <taxon>Insecta</taxon>
        <taxon>Pterygota</taxon>
        <taxon>Neoptera</taxon>
        <taxon>Endopterygota</taxon>
        <taxon>Diptera</taxon>
        <taxon>Brachycera</taxon>
        <taxon>Muscomorpha</taxon>
        <taxon>Ephydroidea</taxon>
        <taxon>Drosophilidae</taxon>
        <taxon>Drosophila</taxon>
        <taxon>Sophophora</taxon>
    </lineage>
</organism>
<dbReference type="GO" id="GO:0048085">
    <property type="term" value="P:adult chitin-containing cuticle pigmentation"/>
    <property type="evidence" value="ECO:0007669"/>
    <property type="project" value="EnsemblMetazoa"/>
</dbReference>
<dbReference type="EMBL" id="CH480851">
    <property type="protein sequence ID" value="EDW51445.1"/>
    <property type="molecule type" value="Genomic_DNA"/>
</dbReference>
<dbReference type="AlphaFoldDB" id="B4IK73"/>
<protein>
    <submittedName>
        <fullName evidence="4">GM13113</fullName>
    </submittedName>
</protein>
<dbReference type="GO" id="GO:0046872">
    <property type="term" value="F:metal ion binding"/>
    <property type="evidence" value="ECO:0007669"/>
    <property type="project" value="UniProtKB-KW"/>
</dbReference>
<dbReference type="InterPro" id="IPR006121">
    <property type="entry name" value="HMA_dom"/>
</dbReference>
<evidence type="ECO:0000259" key="3">
    <source>
        <dbReference type="PROSITE" id="PS50846"/>
    </source>
</evidence>
<dbReference type="HOGENOM" id="CLU_1760715_0_0_1"/>
<proteinExistence type="predicted"/>
<gene>
    <name evidence="4" type="primary">Dsec\GM13113</name>
    <name evidence="4" type="ORF">Dsec_GM13113</name>
</gene>
<evidence type="ECO:0000256" key="2">
    <source>
        <dbReference type="ARBA" id="ARBA00022796"/>
    </source>
</evidence>
<keyword evidence="2" id="KW-0406">Ion transport</keyword>
<dbReference type="SMR" id="B4IK73"/>
<dbReference type="InterPro" id="IPR017969">
    <property type="entry name" value="Heavy-metal-associated_CS"/>
</dbReference>
<dbReference type="GO" id="GO:0005737">
    <property type="term" value="C:cytoplasm"/>
    <property type="evidence" value="ECO:0007669"/>
    <property type="project" value="EnsemblMetazoa"/>
</dbReference>
<name>B4IK73_DROSE</name>
<dbReference type="PROSITE" id="PS01047">
    <property type="entry name" value="HMA_1"/>
    <property type="match status" value="1"/>
</dbReference>
<keyword evidence="1" id="KW-0479">Metal-binding</keyword>
<dbReference type="GO" id="GO:0005375">
    <property type="term" value="F:copper ion transmembrane transporter activity"/>
    <property type="evidence" value="ECO:0007669"/>
    <property type="project" value="EnsemblMetazoa"/>
</dbReference>
<keyword evidence="5" id="KW-1185">Reference proteome</keyword>
<sequence length="148" mass="16427">MPSDERVEATMSTVRLPIVGMTCQSCVRNITEHIGQKSGILGLRVILEENAGYFDYDPRQTDPARIASDIDDMGFECSYPGEAANPPTTPASAWTTIRVVGMTCQSCVRKHRGQYRHPSRASILLRCNWAGQECPRFSTIPPSMIPPR</sequence>
<dbReference type="GO" id="GO:0006878">
    <property type="term" value="P:intracellular copper ion homeostasis"/>
    <property type="evidence" value="ECO:0007669"/>
    <property type="project" value="EnsemblMetazoa"/>
</dbReference>